<gene>
    <name evidence="2" type="ORF">GMARGA_LOCUS27721</name>
</gene>
<reference evidence="2 3" key="1">
    <citation type="submission" date="2021-06" db="EMBL/GenBank/DDBJ databases">
        <authorList>
            <person name="Kallberg Y."/>
            <person name="Tangrot J."/>
            <person name="Rosling A."/>
        </authorList>
    </citation>
    <scope>NUCLEOTIDE SEQUENCE [LARGE SCALE GENOMIC DNA]</scope>
    <source>
        <strain evidence="2 3">120-4 pot B 10/14</strain>
    </source>
</reference>
<feature type="coiled-coil region" evidence="1">
    <location>
        <begin position="98"/>
        <end position="125"/>
    </location>
</feature>
<name>A0ABN7W8G3_GIGMA</name>
<keyword evidence="3" id="KW-1185">Reference proteome</keyword>
<comment type="caution">
    <text evidence="2">The sequence shown here is derived from an EMBL/GenBank/DDBJ whole genome shotgun (WGS) entry which is preliminary data.</text>
</comment>
<evidence type="ECO:0000313" key="2">
    <source>
        <dbReference type="EMBL" id="CAG8820993.1"/>
    </source>
</evidence>
<proteinExistence type="predicted"/>
<dbReference type="EMBL" id="CAJVQB010034308">
    <property type="protein sequence ID" value="CAG8820993.1"/>
    <property type="molecule type" value="Genomic_DNA"/>
</dbReference>
<keyword evidence="1" id="KW-0175">Coiled coil</keyword>
<sequence length="155" mass="17202">MNFNKDYYEHMAASIVNTNYMNSPNPSASANNGTSFYTGDTTLSATGYTNCINSLNFNTRANNGTFFGTRDTISSASGDTNFINSPNARYYTKKKLESKQSADKIKELEKTVEDLKKENSNLRTVINVLLDGQLEGNSNLRAVINELFADRPEGR</sequence>
<organism evidence="2 3">
    <name type="scientific">Gigaspora margarita</name>
    <dbReference type="NCBI Taxonomy" id="4874"/>
    <lineage>
        <taxon>Eukaryota</taxon>
        <taxon>Fungi</taxon>
        <taxon>Fungi incertae sedis</taxon>
        <taxon>Mucoromycota</taxon>
        <taxon>Glomeromycotina</taxon>
        <taxon>Glomeromycetes</taxon>
        <taxon>Diversisporales</taxon>
        <taxon>Gigasporaceae</taxon>
        <taxon>Gigaspora</taxon>
    </lineage>
</organism>
<accession>A0ABN7W8G3</accession>
<protein>
    <submittedName>
        <fullName evidence="2">19226_t:CDS:1</fullName>
    </submittedName>
</protein>
<evidence type="ECO:0000256" key="1">
    <source>
        <dbReference type="SAM" id="Coils"/>
    </source>
</evidence>
<dbReference type="Proteomes" id="UP000789901">
    <property type="component" value="Unassembled WGS sequence"/>
</dbReference>
<evidence type="ECO:0000313" key="3">
    <source>
        <dbReference type="Proteomes" id="UP000789901"/>
    </source>
</evidence>